<evidence type="ECO:0000313" key="2">
    <source>
        <dbReference type="EMBL" id="EPS36065.1"/>
    </source>
</evidence>
<reference evidence="2 3" key="1">
    <citation type="journal article" date="2013" name="PLoS Genet.">
        <title>Genomic mechanisms accounting for the adaptation to parasitism in nematode-trapping fungi.</title>
        <authorList>
            <person name="Meerupati T."/>
            <person name="Andersson K.M."/>
            <person name="Friman E."/>
            <person name="Kumar D."/>
            <person name="Tunlid A."/>
            <person name="Ahren D."/>
        </authorList>
    </citation>
    <scope>NUCLEOTIDE SEQUENCE [LARGE SCALE GENOMIC DNA]</scope>
    <source>
        <strain evidence="2 3">CBS 200.50</strain>
    </source>
</reference>
<name>S7ZZ80_DACHA</name>
<proteinExistence type="predicted"/>
<protein>
    <submittedName>
        <fullName evidence="2">Uncharacterized protein</fullName>
    </submittedName>
</protein>
<gene>
    <name evidence="2" type="ORF">H072_10463</name>
</gene>
<dbReference type="AlphaFoldDB" id="S7ZZ80"/>
<feature type="signal peptide" evidence="1">
    <location>
        <begin position="1"/>
        <end position="23"/>
    </location>
</feature>
<keyword evidence="1" id="KW-0732">Signal</keyword>
<dbReference type="HOGENOM" id="CLU_2250034_0_0_1"/>
<reference evidence="3" key="2">
    <citation type="submission" date="2013-04" db="EMBL/GenBank/DDBJ databases">
        <title>Genomic mechanisms accounting for the adaptation to parasitism in nematode-trapping fungi.</title>
        <authorList>
            <person name="Ahren D.G."/>
        </authorList>
    </citation>
    <scope>NUCLEOTIDE SEQUENCE [LARGE SCALE GENOMIC DNA]</scope>
    <source>
        <strain evidence="3">CBS 200.50</strain>
    </source>
</reference>
<keyword evidence="3" id="KW-1185">Reference proteome</keyword>
<feature type="chain" id="PRO_5004548180" evidence="1">
    <location>
        <begin position="24"/>
        <end position="104"/>
    </location>
</feature>
<dbReference type="Proteomes" id="UP000015100">
    <property type="component" value="Unassembled WGS sequence"/>
</dbReference>
<organism evidence="2 3">
    <name type="scientific">Dactylellina haptotyla (strain CBS 200.50)</name>
    <name type="common">Nematode-trapping fungus</name>
    <name type="synonym">Monacrosporium haptotylum</name>
    <dbReference type="NCBI Taxonomy" id="1284197"/>
    <lineage>
        <taxon>Eukaryota</taxon>
        <taxon>Fungi</taxon>
        <taxon>Dikarya</taxon>
        <taxon>Ascomycota</taxon>
        <taxon>Pezizomycotina</taxon>
        <taxon>Orbiliomycetes</taxon>
        <taxon>Orbiliales</taxon>
        <taxon>Orbiliaceae</taxon>
        <taxon>Dactylellina</taxon>
    </lineage>
</organism>
<comment type="caution">
    <text evidence="2">The sequence shown here is derived from an EMBL/GenBank/DDBJ whole genome shotgun (WGS) entry which is preliminary data.</text>
</comment>
<evidence type="ECO:0000256" key="1">
    <source>
        <dbReference type="SAM" id="SignalP"/>
    </source>
</evidence>
<accession>S7ZZ80</accession>
<dbReference type="EMBL" id="AQGS01000985">
    <property type="protein sequence ID" value="EPS36065.1"/>
    <property type="molecule type" value="Genomic_DNA"/>
</dbReference>
<evidence type="ECO:0000313" key="3">
    <source>
        <dbReference type="Proteomes" id="UP000015100"/>
    </source>
</evidence>
<sequence length="104" mass="10927">MPKNRNITATLLVAMLTITATTAAPLSKPITTRDLQKRASLTTGAELLPPSINLEELLAATGGQTDGTSDSHIQGTDNIRNGLTNFDVGNVVEQIDLNAIMLGV</sequence>